<evidence type="ECO:0000256" key="2">
    <source>
        <dbReference type="ARBA" id="ARBA00022559"/>
    </source>
</evidence>
<feature type="binding site" evidence="7">
    <location>
        <position position="114"/>
    </location>
    <ligand>
        <name>Ca(2+)</name>
        <dbReference type="ChEBI" id="CHEBI:29108"/>
        <label>1</label>
    </ligand>
</feature>
<feature type="binding site" evidence="7">
    <location>
        <position position="116"/>
    </location>
    <ligand>
        <name>Ca(2+)</name>
        <dbReference type="ChEBI" id="CHEBI:29108"/>
        <label>1</label>
    </ligand>
</feature>
<protein>
    <recommendedName>
        <fullName evidence="10">Peroxidase</fullName>
        <ecNumber evidence="10">1.11.1.-</ecNumber>
    </recommendedName>
</protein>
<keyword evidence="7" id="KW-0408">Iron</keyword>
<evidence type="ECO:0000259" key="11">
    <source>
        <dbReference type="PROSITE" id="PS50873"/>
    </source>
</evidence>
<dbReference type="PRINTS" id="PR00462">
    <property type="entry name" value="LIGNINASE"/>
</dbReference>
<dbReference type="GO" id="GO:0034599">
    <property type="term" value="P:cellular response to oxidative stress"/>
    <property type="evidence" value="ECO:0007669"/>
    <property type="project" value="InterPro"/>
</dbReference>
<dbReference type="OrthoDB" id="2113341at2759"/>
<dbReference type="SUPFAM" id="SSF48113">
    <property type="entry name" value="Heme-dependent peroxidases"/>
    <property type="match status" value="1"/>
</dbReference>
<feature type="disulfide bond" evidence="9">
    <location>
        <begin position="87"/>
        <end position="174"/>
    </location>
</feature>
<keyword evidence="5" id="KW-0325">Glycoprotein</keyword>
<feature type="binding site" evidence="7">
    <location>
        <position position="249"/>
    </location>
    <ligand>
        <name>Ca(2+)</name>
        <dbReference type="ChEBI" id="CHEBI:29108"/>
        <label>2</label>
    </ligand>
</feature>
<feature type="signal peptide" evidence="10">
    <location>
        <begin position="1"/>
        <end position="17"/>
    </location>
</feature>
<evidence type="ECO:0000256" key="3">
    <source>
        <dbReference type="ARBA" id="ARBA00022617"/>
    </source>
</evidence>
<sequence length="316" mass="34061">MLLSNAVILLAVGSVQATSFTEYISDTYDHLKPRVAETYESISTRAAGTYNTINTKLFARKDSCPPVWTSIAAELKTMYWDPATKQCNDDARAAIREAFHDCGAWQKSNGLVGGCDGSLILSVGNDELLRGENNGLQDISTKLLALQQKYNKSSTPVSVADLIQFSGNIAVVTCPGGPQIKTYIGRRDSSVPAPPGLLPDVHAPAADLYKLFQDKGFDAKELAALLGAHSTSKTFHVPEIPVGAQQDTTPGLWDVKYYQDTLTPPQGVFVLPSDKALAAHPEVGKEFKGFVGGQGKWTGDFAKAQSDRLHESDSEI</sequence>
<feature type="site" description="Transition state stabilizer" evidence="8">
    <location>
        <position position="96"/>
    </location>
</feature>
<dbReference type="GO" id="GO:0046872">
    <property type="term" value="F:metal ion binding"/>
    <property type="evidence" value="ECO:0007669"/>
    <property type="project" value="UniProtKB-UniRule"/>
</dbReference>
<dbReference type="Gene3D" id="1.10.420.10">
    <property type="entry name" value="Peroxidase, domain 2"/>
    <property type="match status" value="1"/>
</dbReference>
<dbReference type="FunFam" id="1.10.520.10:FF:000021">
    <property type="entry name" value="Peroxidase"/>
    <property type="match status" value="1"/>
</dbReference>
<dbReference type="InterPro" id="IPR010255">
    <property type="entry name" value="Haem_peroxidase_sf"/>
</dbReference>
<dbReference type="KEGG" id="glz:GLAREA_10389"/>
<dbReference type="HOGENOM" id="CLU_041038_0_1_1"/>
<feature type="domain" description="Plant heme peroxidase family profile" evidence="11">
    <location>
        <begin position="91"/>
        <end position="234"/>
    </location>
</feature>
<evidence type="ECO:0000256" key="10">
    <source>
        <dbReference type="RuleBase" id="RU363051"/>
    </source>
</evidence>
<evidence type="ECO:0000256" key="4">
    <source>
        <dbReference type="ARBA" id="ARBA00023002"/>
    </source>
</evidence>
<evidence type="ECO:0000256" key="7">
    <source>
        <dbReference type="PIRSR" id="PIRSR601621-2"/>
    </source>
</evidence>
<comment type="cofactor">
    <cofactor evidence="7 10">
        <name>Ca(2+)</name>
        <dbReference type="ChEBI" id="CHEBI:29108"/>
    </cofactor>
    <text evidence="7 10">Binds 2 calcium ions per subunit.</text>
</comment>
<feature type="binding site" evidence="7">
    <location>
        <position position="230"/>
    </location>
    <ligand>
        <name>Ca(2+)</name>
        <dbReference type="ChEBI" id="CHEBI:29108"/>
        <label>2</label>
    </ligand>
</feature>
<feature type="binding site" evidence="7">
    <location>
        <position position="118"/>
    </location>
    <ligand>
        <name>Ca(2+)</name>
        <dbReference type="ChEBI" id="CHEBI:29108"/>
        <label>1</label>
    </ligand>
</feature>
<dbReference type="GO" id="GO:0004601">
    <property type="term" value="F:peroxidase activity"/>
    <property type="evidence" value="ECO:0007669"/>
    <property type="project" value="UniProtKB-KW"/>
</dbReference>
<dbReference type="GO" id="GO:0000302">
    <property type="term" value="P:response to reactive oxygen species"/>
    <property type="evidence" value="ECO:0007669"/>
    <property type="project" value="TreeGrafter"/>
</dbReference>
<dbReference type="PANTHER" id="PTHR31356:SF66">
    <property type="entry name" value="CATALASE-PEROXIDASE"/>
    <property type="match status" value="1"/>
</dbReference>
<reference evidence="12 13" key="1">
    <citation type="journal article" date="2013" name="BMC Genomics">
        <title>Genomics-driven discovery of the pneumocandin biosynthetic gene cluster in the fungus Glarea lozoyensis.</title>
        <authorList>
            <person name="Chen L."/>
            <person name="Yue Q."/>
            <person name="Zhang X."/>
            <person name="Xiang M."/>
            <person name="Wang C."/>
            <person name="Li S."/>
            <person name="Che Y."/>
            <person name="Ortiz-Lopez F.J."/>
            <person name="Bills G.F."/>
            <person name="Liu X."/>
            <person name="An Z."/>
        </authorList>
    </citation>
    <scope>NUCLEOTIDE SEQUENCE [LARGE SCALE GENOMIC DNA]</scope>
    <source>
        <strain evidence="13">ATCC 20868 / MF5171</strain>
    </source>
</reference>
<dbReference type="STRING" id="1116229.S3DAF2"/>
<gene>
    <name evidence="12" type="ORF">GLAREA_10389</name>
</gene>
<comment type="cofactor">
    <cofactor evidence="7">
        <name>heme b</name>
        <dbReference type="ChEBI" id="CHEBI:60344"/>
    </cofactor>
    <text evidence="7">Binds 1 heme b (iron(II)-protoporphyrin IX) group per subunit.</text>
</comment>
<evidence type="ECO:0000256" key="1">
    <source>
        <dbReference type="ARBA" id="ARBA00006089"/>
    </source>
</evidence>
<keyword evidence="4 10" id="KW-0560">Oxidoreductase</keyword>
<evidence type="ECO:0000256" key="5">
    <source>
        <dbReference type="ARBA" id="ARBA00023180"/>
    </source>
</evidence>
<accession>S3DAF2</accession>
<comment type="similarity">
    <text evidence="1 10">Belongs to the peroxidase family. Ligninase subfamily.</text>
</comment>
<dbReference type="PROSITE" id="PS50873">
    <property type="entry name" value="PEROXIDASE_4"/>
    <property type="match status" value="1"/>
</dbReference>
<dbReference type="GeneID" id="19469436"/>
<dbReference type="AlphaFoldDB" id="S3DAF2"/>
<dbReference type="PRINTS" id="PR00458">
    <property type="entry name" value="PEROXIDASE"/>
</dbReference>
<dbReference type="RefSeq" id="XP_008078630.1">
    <property type="nucleotide sequence ID" value="XM_008080439.1"/>
</dbReference>
<feature type="active site" description="Proton acceptor" evidence="6">
    <location>
        <position position="100"/>
    </location>
</feature>
<dbReference type="Pfam" id="PF00141">
    <property type="entry name" value="peroxidase"/>
    <property type="match status" value="1"/>
</dbReference>
<dbReference type="Gene3D" id="1.10.520.10">
    <property type="match status" value="1"/>
</dbReference>
<dbReference type="InterPro" id="IPR044831">
    <property type="entry name" value="Ccp1-like"/>
</dbReference>
<dbReference type="GO" id="GO:0042744">
    <property type="term" value="P:hydrogen peroxide catabolic process"/>
    <property type="evidence" value="ECO:0007669"/>
    <property type="project" value="TreeGrafter"/>
</dbReference>
<organism evidence="12 13">
    <name type="scientific">Glarea lozoyensis (strain ATCC 20868 / MF5171)</name>
    <dbReference type="NCBI Taxonomy" id="1116229"/>
    <lineage>
        <taxon>Eukaryota</taxon>
        <taxon>Fungi</taxon>
        <taxon>Dikarya</taxon>
        <taxon>Ascomycota</taxon>
        <taxon>Pezizomycotina</taxon>
        <taxon>Leotiomycetes</taxon>
        <taxon>Helotiales</taxon>
        <taxon>Helotiaceae</taxon>
        <taxon>Glarea</taxon>
    </lineage>
</organism>
<evidence type="ECO:0000256" key="6">
    <source>
        <dbReference type="PIRSR" id="PIRSR601621-1"/>
    </source>
</evidence>
<keyword evidence="2 10" id="KW-0575">Peroxidase</keyword>
<keyword evidence="7 10" id="KW-0479">Metal-binding</keyword>
<dbReference type="eggNOG" id="ENOG502QT8W">
    <property type="taxonomic scope" value="Eukaryota"/>
</dbReference>
<feature type="binding site" description="axial binding residue" evidence="7">
    <location>
        <position position="229"/>
    </location>
    <ligand>
        <name>heme b</name>
        <dbReference type="ChEBI" id="CHEBI:60344"/>
    </ligand>
    <ligandPart>
        <name>Fe</name>
        <dbReference type="ChEBI" id="CHEBI:18248"/>
    </ligandPart>
</feature>
<keyword evidence="9" id="KW-1015">Disulfide bond</keyword>
<feature type="binding site" evidence="7">
    <location>
        <position position="247"/>
    </location>
    <ligand>
        <name>Ca(2+)</name>
        <dbReference type="ChEBI" id="CHEBI:29108"/>
        <label>2</label>
    </ligand>
</feature>
<proteinExistence type="inferred from homology"/>
<evidence type="ECO:0000256" key="9">
    <source>
        <dbReference type="PIRSR" id="PIRSR601621-4"/>
    </source>
</evidence>
<keyword evidence="7 10" id="KW-0106">Calcium</keyword>
<keyword evidence="3 7" id="KW-0349">Heme</keyword>
<dbReference type="Proteomes" id="UP000016922">
    <property type="component" value="Unassembled WGS sequence"/>
</dbReference>
<dbReference type="EC" id="1.11.1.-" evidence="10"/>
<name>S3DAF2_GLAL2</name>
<evidence type="ECO:0000313" key="13">
    <source>
        <dbReference type="Proteomes" id="UP000016922"/>
    </source>
</evidence>
<dbReference type="PANTHER" id="PTHR31356">
    <property type="entry name" value="THYLAKOID LUMENAL 29 KDA PROTEIN, CHLOROPLASTIC-RELATED"/>
    <property type="match status" value="1"/>
</dbReference>
<dbReference type="InterPro" id="IPR001621">
    <property type="entry name" value="Ligninase"/>
</dbReference>
<dbReference type="EMBL" id="KE145356">
    <property type="protein sequence ID" value="EPE34695.1"/>
    <property type="molecule type" value="Genomic_DNA"/>
</dbReference>
<evidence type="ECO:0000256" key="8">
    <source>
        <dbReference type="PIRSR" id="PIRSR601621-3"/>
    </source>
</evidence>
<dbReference type="InterPro" id="IPR002016">
    <property type="entry name" value="Haem_peroxidase"/>
</dbReference>
<evidence type="ECO:0000313" key="12">
    <source>
        <dbReference type="EMBL" id="EPE34695.1"/>
    </source>
</evidence>
<keyword evidence="10" id="KW-0732">Signal</keyword>
<feature type="chain" id="PRO_5006994085" description="Peroxidase" evidence="10">
    <location>
        <begin position="18"/>
        <end position="316"/>
    </location>
</feature>
<feature type="binding site" evidence="7">
    <location>
        <position position="254"/>
    </location>
    <ligand>
        <name>Ca(2+)</name>
        <dbReference type="ChEBI" id="CHEBI:29108"/>
        <label>2</label>
    </ligand>
</feature>
<feature type="binding site" evidence="7">
    <location>
        <position position="101"/>
    </location>
    <ligand>
        <name>Ca(2+)</name>
        <dbReference type="ChEBI" id="CHEBI:29108"/>
        <label>1</label>
    </ligand>
</feature>
<keyword evidence="13" id="KW-1185">Reference proteome</keyword>
<dbReference type="GO" id="GO:0020037">
    <property type="term" value="F:heme binding"/>
    <property type="evidence" value="ECO:0007669"/>
    <property type="project" value="UniProtKB-UniRule"/>
</dbReference>